<accession>A0A7K1GLV6</accession>
<dbReference type="Proteomes" id="UP000488936">
    <property type="component" value="Unassembled WGS sequence"/>
</dbReference>
<organism evidence="1 2">
    <name type="scientific">Myroides pelagicus</name>
    <dbReference type="NCBI Taxonomy" id="270914"/>
    <lineage>
        <taxon>Bacteria</taxon>
        <taxon>Pseudomonadati</taxon>
        <taxon>Bacteroidota</taxon>
        <taxon>Flavobacteriia</taxon>
        <taxon>Flavobacteriales</taxon>
        <taxon>Flavobacteriaceae</taxon>
        <taxon>Myroides</taxon>
    </lineage>
</organism>
<dbReference type="RefSeq" id="WP_155035796.1">
    <property type="nucleotide sequence ID" value="NZ_JAYMMG010000004.1"/>
</dbReference>
<reference evidence="1 2" key="1">
    <citation type="journal article" date="2006" name="Int. J. Syst. Evol. Microbiol.">
        <title>Myroides pelagicus sp. nov., isolated from seawater in Thailand.</title>
        <authorList>
            <person name="Yoon J."/>
            <person name="Maneerat S."/>
            <person name="Kawai F."/>
            <person name="Yokota A."/>
        </authorList>
    </citation>
    <scope>NUCLEOTIDE SEQUENCE [LARGE SCALE GENOMIC DNA]</scope>
    <source>
        <strain evidence="1 2">SM1T</strain>
    </source>
</reference>
<dbReference type="EMBL" id="WMJY01000014">
    <property type="protein sequence ID" value="MTH29801.1"/>
    <property type="molecule type" value="Genomic_DNA"/>
</dbReference>
<gene>
    <name evidence="1" type="ORF">GJV77_07700</name>
</gene>
<evidence type="ECO:0000313" key="1">
    <source>
        <dbReference type="EMBL" id="MTH29801.1"/>
    </source>
</evidence>
<proteinExistence type="predicted"/>
<dbReference type="AlphaFoldDB" id="A0A7K1GLV6"/>
<dbReference type="OrthoDB" id="1099259at2"/>
<evidence type="ECO:0000313" key="2">
    <source>
        <dbReference type="Proteomes" id="UP000488936"/>
    </source>
</evidence>
<protein>
    <submittedName>
        <fullName evidence="1">Uncharacterized protein</fullName>
    </submittedName>
</protein>
<sequence>MELPKFVLADNTDNPDDIFIIHLEYPRFIINLSNDEIEFLESIEEADENEVEAEMEVLVELAGKFYEREMERYVEDEDLED</sequence>
<keyword evidence="2" id="KW-1185">Reference proteome</keyword>
<comment type="caution">
    <text evidence="1">The sequence shown here is derived from an EMBL/GenBank/DDBJ whole genome shotgun (WGS) entry which is preliminary data.</text>
</comment>
<name>A0A7K1GLV6_9FLAO</name>